<proteinExistence type="predicted"/>
<accession>A0A2H0W8K1</accession>
<name>A0A2H0W8K1_9BACT</name>
<comment type="caution">
    <text evidence="1">The sequence shown here is derived from an EMBL/GenBank/DDBJ whole genome shotgun (WGS) entry which is preliminary data.</text>
</comment>
<gene>
    <name evidence="1" type="ORF">COT75_03990</name>
</gene>
<reference evidence="2" key="1">
    <citation type="submission" date="2017-09" db="EMBL/GenBank/DDBJ databases">
        <title>Depth-based differentiation of microbial function through sediment-hosted aquifers and enrichment of novel symbionts in the deep terrestrial subsurface.</title>
        <authorList>
            <person name="Probst A.J."/>
            <person name="Ladd B."/>
            <person name="Jarett J.K."/>
            <person name="Geller-Mcgrath D.E."/>
            <person name="Sieber C.M.K."/>
            <person name="Emerson J.B."/>
            <person name="Anantharaman K."/>
            <person name="Thomas B.C."/>
            <person name="Malmstrom R."/>
            <person name="Stieglmeier M."/>
            <person name="Klingl A."/>
            <person name="Woyke T."/>
            <person name="Ryan C.M."/>
            <person name="Banfield J.F."/>
        </authorList>
    </citation>
    <scope>NUCLEOTIDE SEQUENCE [LARGE SCALE GENOMIC DNA]</scope>
</reference>
<evidence type="ECO:0000313" key="1">
    <source>
        <dbReference type="EMBL" id="PIS08994.1"/>
    </source>
</evidence>
<dbReference type="AlphaFoldDB" id="A0A2H0W8K1"/>
<evidence type="ECO:0008006" key="3">
    <source>
        <dbReference type="Google" id="ProtNLM"/>
    </source>
</evidence>
<sequence>MKKRKIFFLVVFISLAVFLTGCLPKKSIFKNEIDKKTEPLVPSDWMEYVSQAQGFSFSYPPSWSLEVVRDEADSLILSLKMEDTSQEMVFVYEEMVPSYQITMAVEENDEGLTAKQKHLNNFTASSRAGEEENISQVSYGGAEGIKYLEGVAPSSGPGTGILLSFKDKFYRLTYSALAHKETHEKYLGDFEKILSSLRFTE</sequence>
<dbReference type="PROSITE" id="PS51257">
    <property type="entry name" value="PROKAR_LIPOPROTEIN"/>
    <property type="match status" value="1"/>
</dbReference>
<evidence type="ECO:0000313" key="2">
    <source>
        <dbReference type="Proteomes" id="UP000230093"/>
    </source>
</evidence>
<protein>
    <recommendedName>
        <fullName evidence="3">PsbP C-terminal domain-containing protein</fullName>
    </recommendedName>
</protein>
<dbReference type="Gene3D" id="3.40.1000.10">
    <property type="entry name" value="Mog1/PsbP, alpha/beta/alpha sandwich"/>
    <property type="match status" value="1"/>
</dbReference>
<organism evidence="1 2">
    <name type="scientific">Candidatus Beckwithbacteria bacterium CG10_big_fil_rev_8_21_14_0_10_34_10</name>
    <dbReference type="NCBI Taxonomy" id="1974495"/>
    <lineage>
        <taxon>Bacteria</taxon>
        <taxon>Candidatus Beckwithiibacteriota</taxon>
    </lineage>
</organism>
<dbReference type="EMBL" id="PEZT01000023">
    <property type="protein sequence ID" value="PIS08994.1"/>
    <property type="molecule type" value="Genomic_DNA"/>
</dbReference>
<dbReference type="Proteomes" id="UP000230093">
    <property type="component" value="Unassembled WGS sequence"/>
</dbReference>